<comment type="caution">
    <text evidence="4">The sequence shown here is derived from an EMBL/GenBank/DDBJ whole genome shotgun (WGS) entry which is preliminary data.</text>
</comment>
<name>A0ABW3KYN4_9BACI</name>
<evidence type="ECO:0000259" key="3">
    <source>
        <dbReference type="Pfam" id="PF13861"/>
    </source>
</evidence>
<dbReference type="Pfam" id="PF03963">
    <property type="entry name" value="FlgD"/>
    <property type="match status" value="1"/>
</dbReference>
<feature type="domain" description="FlgD Tudor-like" evidence="3">
    <location>
        <begin position="87"/>
        <end position="139"/>
    </location>
</feature>
<dbReference type="EMBL" id="JBHTKL010000001">
    <property type="protein sequence ID" value="MFD1018186.1"/>
    <property type="molecule type" value="Genomic_DNA"/>
</dbReference>
<evidence type="ECO:0000313" key="4">
    <source>
        <dbReference type="EMBL" id="MFD1018186.1"/>
    </source>
</evidence>
<organism evidence="4 5">
    <name type="scientific">Thalassobacillus hwangdonensis</name>
    <dbReference type="NCBI Taxonomy" id="546108"/>
    <lineage>
        <taxon>Bacteria</taxon>
        <taxon>Bacillati</taxon>
        <taxon>Bacillota</taxon>
        <taxon>Bacilli</taxon>
        <taxon>Bacillales</taxon>
        <taxon>Bacillaceae</taxon>
        <taxon>Thalassobacillus</taxon>
    </lineage>
</organism>
<dbReference type="NCBIfam" id="NF007197">
    <property type="entry name" value="PRK09618.1"/>
    <property type="match status" value="1"/>
</dbReference>
<gene>
    <name evidence="4" type="primary">flgD</name>
    <name evidence="4" type="ORF">ACFQ2J_03140</name>
</gene>
<sequence>MAKIDGSLYLRQQQTDRGSTNATLGKDDFMRILMTQLQNQDPLNPMQDKEFISQMTSFSSLEQMMNMSSAMEKFTQAQSMAPVVEYSSMIGREVTFQNIDSETGEPTGQEEGIVQAVSQKDGRIQLEVEDGSVVNVEQILKVSNANSDL</sequence>
<keyword evidence="4" id="KW-0966">Cell projection</keyword>
<dbReference type="InterPro" id="IPR005648">
    <property type="entry name" value="FlgD"/>
</dbReference>
<dbReference type="Pfam" id="PF13861">
    <property type="entry name" value="FLgD_tudor"/>
    <property type="match status" value="1"/>
</dbReference>
<evidence type="ECO:0000256" key="1">
    <source>
        <dbReference type="ARBA" id="ARBA00010577"/>
    </source>
</evidence>
<keyword evidence="2" id="KW-1005">Bacterial flagellum biogenesis</keyword>
<dbReference type="RefSeq" id="WP_386056492.1">
    <property type="nucleotide sequence ID" value="NZ_JBHTKL010000001.1"/>
</dbReference>
<accession>A0ABW3KYN4</accession>
<reference evidence="5" key="1">
    <citation type="journal article" date="2019" name="Int. J. Syst. Evol. Microbiol.">
        <title>The Global Catalogue of Microorganisms (GCM) 10K type strain sequencing project: providing services to taxonomists for standard genome sequencing and annotation.</title>
        <authorList>
            <consortium name="The Broad Institute Genomics Platform"/>
            <consortium name="The Broad Institute Genome Sequencing Center for Infectious Disease"/>
            <person name="Wu L."/>
            <person name="Ma J."/>
        </authorList>
    </citation>
    <scope>NUCLEOTIDE SEQUENCE [LARGE SCALE GENOMIC DNA]</scope>
    <source>
        <strain evidence="5">CCUG 56607</strain>
    </source>
</reference>
<evidence type="ECO:0000256" key="2">
    <source>
        <dbReference type="ARBA" id="ARBA00022795"/>
    </source>
</evidence>
<keyword evidence="5" id="KW-1185">Reference proteome</keyword>
<proteinExistence type="inferred from homology"/>
<comment type="similarity">
    <text evidence="1">Belongs to the FlgD family.</text>
</comment>
<dbReference type="InterPro" id="IPR025963">
    <property type="entry name" value="FLgD_Tudor"/>
</dbReference>
<keyword evidence="4" id="KW-0969">Cilium</keyword>
<dbReference type="Proteomes" id="UP001596990">
    <property type="component" value="Unassembled WGS sequence"/>
</dbReference>
<protein>
    <submittedName>
        <fullName evidence="4">Flagellar hook assembly protein FlgD</fullName>
    </submittedName>
</protein>
<keyword evidence="4" id="KW-0282">Flagellum</keyword>
<evidence type="ECO:0000313" key="5">
    <source>
        <dbReference type="Proteomes" id="UP001596990"/>
    </source>
</evidence>